<organism evidence="2 3">
    <name type="scientific">Pseudaquabacterium terrae</name>
    <dbReference type="NCBI Taxonomy" id="2732868"/>
    <lineage>
        <taxon>Bacteria</taxon>
        <taxon>Pseudomonadati</taxon>
        <taxon>Pseudomonadota</taxon>
        <taxon>Betaproteobacteria</taxon>
        <taxon>Burkholderiales</taxon>
        <taxon>Sphaerotilaceae</taxon>
        <taxon>Pseudaquabacterium</taxon>
    </lineage>
</organism>
<comment type="caution">
    <text evidence="2">The sequence shown here is derived from an EMBL/GenBank/DDBJ whole genome shotgun (WGS) entry which is preliminary data.</text>
</comment>
<keyword evidence="3" id="KW-1185">Reference proteome</keyword>
<evidence type="ECO:0000256" key="1">
    <source>
        <dbReference type="SAM" id="MobiDB-lite"/>
    </source>
</evidence>
<sequence>MKTSHTLTLLFAAAALLGGCGGDDDYTAPPPPPPAPAPPPPDPLAAVPASATQSIEGLIAYLKTLGMNLNDTREPIDIGATLTLPSSDTSEPSAL</sequence>
<accession>A0ABX2EJ57</accession>
<dbReference type="RefSeq" id="WP_173124629.1">
    <property type="nucleotide sequence ID" value="NZ_JABRWJ010000005.1"/>
</dbReference>
<name>A0ABX2EJ57_9BURK</name>
<reference evidence="2 3" key="1">
    <citation type="submission" date="2020-05" db="EMBL/GenBank/DDBJ databases">
        <title>Aquincola sp. isolate from soil.</title>
        <authorList>
            <person name="Han J."/>
            <person name="Kim D.-U."/>
        </authorList>
    </citation>
    <scope>NUCLEOTIDE SEQUENCE [LARGE SCALE GENOMIC DNA]</scope>
    <source>
        <strain evidence="2 3">S2</strain>
    </source>
</reference>
<proteinExistence type="predicted"/>
<dbReference type="Proteomes" id="UP000737171">
    <property type="component" value="Unassembled WGS sequence"/>
</dbReference>
<dbReference type="EMBL" id="JABRWJ010000005">
    <property type="protein sequence ID" value="NRF68682.1"/>
    <property type="molecule type" value="Genomic_DNA"/>
</dbReference>
<evidence type="ECO:0000313" key="2">
    <source>
        <dbReference type="EMBL" id="NRF68682.1"/>
    </source>
</evidence>
<feature type="compositionally biased region" description="Pro residues" evidence="1">
    <location>
        <begin position="28"/>
        <end position="43"/>
    </location>
</feature>
<dbReference type="PROSITE" id="PS51257">
    <property type="entry name" value="PROKAR_LIPOPROTEIN"/>
    <property type="match status" value="1"/>
</dbReference>
<protein>
    <submittedName>
        <fullName evidence="2">Uncharacterized protein</fullName>
    </submittedName>
</protein>
<gene>
    <name evidence="2" type="ORF">HLB44_16950</name>
</gene>
<evidence type="ECO:0000313" key="3">
    <source>
        <dbReference type="Proteomes" id="UP000737171"/>
    </source>
</evidence>
<feature type="region of interest" description="Disordered" evidence="1">
    <location>
        <begin position="21"/>
        <end position="47"/>
    </location>
</feature>